<dbReference type="KEGG" id="knv:Pan216_16610"/>
<name>A0A518B1E9_9BACT</name>
<dbReference type="InterPro" id="IPR021255">
    <property type="entry name" value="DUF2807"/>
</dbReference>
<dbReference type="AlphaFoldDB" id="A0A518B1E9"/>
<dbReference type="EMBL" id="CP036279">
    <property type="protein sequence ID" value="QDU60809.1"/>
    <property type="molecule type" value="Genomic_DNA"/>
</dbReference>
<dbReference type="PANTHER" id="PTHR39200">
    <property type="entry name" value="HYPOTHETICAL EXPORTED PROTEIN"/>
    <property type="match status" value="1"/>
</dbReference>
<evidence type="ECO:0000313" key="3">
    <source>
        <dbReference type="EMBL" id="QDU60809.1"/>
    </source>
</evidence>
<sequence length="238" mass="25108">MGLDPPPTSLNSRLFLCCLIALLGSLAGCGQFQEGSGNRVTRTVDVGQFSALALQGSGRLRLEAGKDPSVSLTIDDNLVDQVKAHVAESQLVVELPRNTRSPKGLEVVVTVPTMKRVTLDGAWDAHIDGIHGDFFTLVIDGAGKAQGKGVVDHVELNINGSGEVFLHELVGSNVNVKISGSGRAGVHAVMNLTASIVGSGSIEYRGEPKITKRITGSGRIEPDDDDVDEMPTRQTTTD</sequence>
<protein>
    <recommendedName>
        <fullName evidence="2">Putative auto-transporter adhesin head GIN domain-containing protein</fullName>
    </recommendedName>
</protein>
<dbReference type="PANTHER" id="PTHR39200:SF1">
    <property type="entry name" value="AUTO-TRANSPORTER ADHESIN HEAD GIN DOMAIN-CONTAINING PROTEIN-RELATED"/>
    <property type="match status" value="1"/>
</dbReference>
<evidence type="ECO:0000259" key="2">
    <source>
        <dbReference type="Pfam" id="PF10988"/>
    </source>
</evidence>
<feature type="domain" description="Putative auto-transporter adhesin head GIN" evidence="2">
    <location>
        <begin position="49"/>
        <end position="208"/>
    </location>
</feature>
<evidence type="ECO:0000313" key="4">
    <source>
        <dbReference type="Proteomes" id="UP000317093"/>
    </source>
</evidence>
<accession>A0A518B1E9</accession>
<proteinExistence type="predicted"/>
<gene>
    <name evidence="3" type="ORF">Pan216_16610</name>
</gene>
<reference evidence="3 4" key="1">
    <citation type="submission" date="2019-02" db="EMBL/GenBank/DDBJ databases">
        <title>Deep-cultivation of Planctomycetes and their phenomic and genomic characterization uncovers novel biology.</title>
        <authorList>
            <person name="Wiegand S."/>
            <person name="Jogler M."/>
            <person name="Boedeker C."/>
            <person name="Pinto D."/>
            <person name="Vollmers J."/>
            <person name="Rivas-Marin E."/>
            <person name="Kohn T."/>
            <person name="Peeters S.H."/>
            <person name="Heuer A."/>
            <person name="Rast P."/>
            <person name="Oberbeckmann S."/>
            <person name="Bunk B."/>
            <person name="Jeske O."/>
            <person name="Meyerdierks A."/>
            <person name="Storesund J.E."/>
            <person name="Kallscheuer N."/>
            <person name="Luecker S."/>
            <person name="Lage O.M."/>
            <person name="Pohl T."/>
            <person name="Merkel B.J."/>
            <person name="Hornburger P."/>
            <person name="Mueller R.-W."/>
            <person name="Bruemmer F."/>
            <person name="Labrenz M."/>
            <person name="Spormann A.M."/>
            <person name="Op den Camp H."/>
            <person name="Overmann J."/>
            <person name="Amann R."/>
            <person name="Jetten M.S.M."/>
            <person name="Mascher T."/>
            <person name="Medema M.H."/>
            <person name="Devos D.P."/>
            <person name="Kaster A.-K."/>
            <person name="Ovreas L."/>
            <person name="Rohde M."/>
            <person name="Galperin M.Y."/>
            <person name="Jogler C."/>
        </authorList>
    </citation>
    <scope>NUCLEOTIDE SEQUENCE [LARGE SCALE GENOMIC DNA]</scope>
    <source>
        <strain evidence="3 4">Pan216</strain>
    </source>
</reference>
<keyword evidence="4" id="KW-1185">Reference proteome</keyword>
<feature type="region of interest" description="Disordered" evidence="1">
    <location>
        <begin position="213"/>
        <end position="238"/>
    </location>
</feature>
<evidence type="ECO:0000256" key="1">
    <source>
        <dbReference type="SAM" id="MobiDB-lite"/>
    </source>
</evidence>
<dbReference type="Proteomes" id="UP000317093">
    <property type="component" value="Chromosome"/>
</dbReference>
<dbReference type="Gene3D" id="2.160.20.120">
    <property type="match status" value="1"/>
</dbReference>
<dbReference type="Pfam" id="PF10988">
    <property type="entry name" value="DUF2807"/>
    <property type="match status" value="1"/>
</dbReference>
<organism evidence="3 4">
    <name type="scientific">Kolteria novifilia</name>
    <dbReference type="NCBI Taxonomy" id="2527975"/>
    <lineage>
        <taxon>Bacteria</taxon>
        <taxon>Pseudomonadati</taxon>
        <taxon>Planctomycetota</taxon>
        <taxon>Planctomycetia</taxon>
        <taxon>Kolteriales</taxon>
        <taxon>Kolteriaceae</taxon>
        <taxon>Kolteria</taxon>
    </lineage>
</organism>